<sequence length="245" mass="28002">MDKELLLYNYFANRLTPEQEKMLDQLLETDSEFKEQFDFENDLKQVIRDKKAKELKSKLIGFEDEIQKERPARKPSLGYRKWAMAASIALLIGLGWLGYNTFSGPDYGGLYDENFQEYPNTVYAITRGETTDDSLERKAFLAYETNDNVRAVSLFTELKATKNTETVNFYLAQSFLKNKQPEKAIPLLNEIIGKKGEFAPQALWYGALAYLKTGEEDRAVSLLGDLVADGRYKKAEASALLEELE</sequence>
<dbReference type="InterPro" id="IPR019734">
    <property type="entry name" value="TPR_rpt"/>
</dbReference>
<accession>A0A1M6NHP4</accession>
<proteinExistence type="predicted"/>
<evidence type="ECO:0008006" key="3">
    <source>
        <dbReference type="Google" id="ProtNLM"/>
    </source>
</evidence>
<dbReference type="RefSeq" id="WP_072995529.1">
    <property type="nucleotide sequence ID" value="NZ_FQYU01000013.1"/>
</dbReference>
<name>A0A1M6NHP4_9FLAO</name>
<organism evidence="1 2">
    <name type="scientific">Pseudozobellia thermophila</name>
    <dbReference type="NCBI Taxonomy" id="192903"/>
    <lineage>
        <taxon>Bacteria</taxon>
        <taxon>Pseudomonadati</taxon>
        <taxon>Bacteroidota</taxon>
        <taxon>Flavobacteriia</taxon>
        <taxon>Flavobacteriales</taxon>
        <taxon>Flavobacteriaceae</taxon>
        <taxon>Pseudozobellia</taxon>
    </lineage>
</organism>
<dbReference type="EMBL" id="FQYU01000013">
    <property type="protein sequence ID" value="SHJ95235.1"/>
    <property type="molecule type" value="Genomic_DNA"/>
</dbReference>
<dbReference type="Proteomes" id="UP000184543">
    <property type="component" value="Unassembled WGS sequence"/>
</dbReference>
<dbReference type="AlphaFoldDB" id="A0A1M6NHP4"/>
<protein>
    <recommendedName>
        <fullName evidence="3">Tetratricopeptide repeat-containing protein</fullName>
    </recommendedName>
</protein>
<dbReference type="OrthoDB" id="979271at2"/>
<evidence type="ECO:0000313" key="2">
    <source>
        <dbReference type="Proteomes" id="UP000184543"/>
    </source>
</evidence>
<dbReference type="STRING" id="192903.SAMN04488513_11365"/>
<dbReference type="Gene3D" id="1.25.40.10">
    <property type="entry name" value="Tetratricopeptide repeat domain"/>
    <property type="match status" value="1"/>
</dbReference>
<dbReference type="SUPFAM" id="SSF48452">
    <property type="entry name" value="TPR-like"/>
    <property type="match status" value="1"/>
</dbReference>
<gene>
    <name evidence="1" type="ORF">SAMN04488513_11365</name>
</gene>
<dbReference type="InterPro" id="IPR011990">
    <property type="entry name" value="TPR-like_helical_dom_sf"/>
</dbReference>
<evidence type="ECO:0000313" key="1">
    <source>
        <dbReference type="EMBL" id="SHJ95235.1"/>
    </source>
</evidence>
<keyword evidence="2" id="KW-1185">Reference proteome</keyword>
<dbReference type="Pfam" id="PF13174">
    <property type="entry name" value="TPR_6"/>
    <property type="match status" value="1"/>
</dbReference>
<reference evidence="2" key="1">
    <citation type="submission" date="2016-11" db="EMBL/GenBank/DDBJ databases">
        <authorList>
            <person name="Varghese N."/>
            <person name="Submissions S."/>
        </authorList>
    </citation>
    <scope>NUCLEOTIDE SEQUENCE [LARGE SCALE GENOMIC DNA]</scope>
    <source>
        <strain evidence="2">DSM 19858</strain>
    </source>
</reference>